<proteinExistence type="predicted"/>
<evidence type="ECO:0000313" key="1">
    <source>
        <dbReference type="EMBL" id="GBM47993.1"/>
    </source>
</evidence>
<organism evidence="1 2">
    <name type="scientific">Araneus ventricosus</name>
    <name type="common">Orbweaver spider</name>
    <name type="synonym">Epeira ventricosa</name>
    <dbReference type="NCBI Taxonomy" id="182803"/>
    <lineage>
        <taxon>Eukaryota</taxon>
        <taxon>Metazoa</taxon>
        <taxon>Ecdysozoa</taxon>
        <taxon>Arthropoda</taxon>
        <taxon>Chelicerata</taxon>
        <taxon>Arachnida</taxon>
        <taxon>Araneae</taxon>
        <taxon>Araneomorphae</taxon>
        <taxon>Entelegynae</taxon>
        <taxon>Araneoidea</taxon>
        <taxon>Araneidae</taxon>
        <taxon>Araneus</taxon>
    </lineage>
</organism>
<dbReference type="OrthoDB" id="6437248at2759"/>
<sequence>MILQLTVPSACSKHWGPREYSSTSLAITSSTQTNLASYPGRVPQTPSFNLRLGLPKQGKKENIVCSLDNRKVFLNYDDSSTTKHYPIGCPQGSNSGPLYWLLVANEALNLEFKEDVRLLAYADDFYLFVKATGKQTNSYQSTRTTGSLEQTGKNFLCPRKNRAHPV</sequence>
<protein>
    <submittedName>
        <fullName evidence="1">Uncharacterized protein</fullName>
    </submittedName>
</protein>
<name>A0A4Y2G307_ARAVE</name>
<dbReference type="AlphaFoldDB" id="A0A4Y2G307"/>
<accession>A0A4Y2G307</accession>
<dbReference type="Proteomes" id="UP000499080">
    <property type="component" value="Unassembled WGS sequence"/>
</dbReference>
<keyword evidence="2" id="KW-1185">Reference proteome</keyword>
<comment type="caution">
    <text evidence="1">The sequence shown here is derived from an EMBL/GenBank/DDBJ whole genome shotgun (WGS) entry which is preliminary data.</text>
</comment>
<reference evidence="1 2" key="1">
    <citation type="journal article" date="2019" name="Sci. Rep.">
        <title>Orb-weaving spider Araneus ventricosus genome elucidates the spidroin gene catalogue.</title>
        <authorList>
            <person name="Kono N."/>
            <person name="Nakamura H."/>
            <person name="Ohtoshi R."/>
            <person name="Moran D.A.P."/>
            <person name="Shinohara A."/>
            <person name="Yoshida Y."/>
            <person name="Fujiwara M."/>
            <person name="Mori M."/>
            <person name="Tomita M."/>
            <person name="Arakawa K."/>
        </authorList>
    </citation>
    <scope>NUCLEOTIDE SEQUENCE [LARGE SCALE GENOMIC DNA]</scope>
</reference>
<dbReference type="EMBL" id="BGPR01001202">
    <property type="protein sequence ID" value="GBM47993.1"/>
    <property type="molecule type" value="Genomic_DNA"/>
</dbReference>
<gene>
    <name evidence="1" type="ORF">AVEN_34331_1</name>
</gene>
<evidence type="ECO:0000313" key="2">
    <source>
        <dbReference type="Proteomes" id="UP000499080"/>
    </source>
</evidence>